<protein>
    <submittedName>
        <fullName evidence="1">Uncharacterized protein</fullName>
    </submittedName>
</protein>
<reference evidence="1" key="1">
    <citation type="journal article" date="2015" name="Nature">
        <title>Complex archaea that bridge the gap between prokaryotes and eukaryotes.</title>
        <authorList>
            <person name="Spang A."/>
            <person name="Saw J.H."/>
            <person name="Jorgensen S.L."/>
            <person name="Zaremba-Niedzwiedzka K."/>
            <person name="Martijn J."/>
            <person name="Lind A.E."/>
            <person name="van Eijk R."/>
            <person name="Schleper C."/>
            <person name="Guy L."/>
            <person name="Ettema T.J."/>
        </authorList>
    </citation>
    <scope>NUCLEOTIDE SEQUENCE</scope>
</reference>
<name>A0A0F9ASC0_9ZZZZ</name>
<dbReference type="EMBL" id="LAZR01041230">
    <property type="protein sequence ID" value="KKL12499.1"/>
    <property type="molecule type" value="Genomic_DNA"/>
</dbReference>
<proteinExistence type="predicted"/>
<feature type="non-terminal residue" evidence="1">
    <location>
        <position position="1"/>
    </location>
</feature>
<dbReference type="AlphaFoldDB" id="A0A0F9ASC0"/>
<sequence>FDTSARELISKKTLLGENYSIYGSYEKDLSGLSPDARQAYGFSFVPLIGSKDGYIKEQKIIAYQDGVSNYTSKTTHPPTFWKDKVRNKRILAIDLMIEKYTDEDITFIINLANEANENYQYSYSITGDGNTGIRRYTIRTDDDGTRIDCRGKEFVPQIRDLNNPYGWELHSMIFRGHYLTDK</sequence>
<comment type="caution">
    <text evidence="1">The sequence shown here is derived from an EMBL/GenBank/DDBJ whole genome shotgun (WGS) entry which is preliminary data.</text>
</comment>
<gene>
    <name evidence="1" type="ORF">LCGC14_2535160</name>
</gene>
<evidence type="ECO:0000313" key="1">
    <source>
        <dbReference type="EMBL" id="KKL12499.1"/>
    </source>
</evidence>
<accession>A0A0F9ASC0</accession>
<organism evidence="1">
    <name type="scientific">marine sediment metagenome</name>
    <dbReference type="NCBI Taxonomy" id="412755"/>
    <lineage>
        <taxon>unclassified sequences</taxon>
        <taxon>metagenomes</taxon>
        <taxon>ecological metagenomes</taxon>
    </lineage>
</organism>